<organism evidence="1">
    <name type="scientific">marine sediment metagenome</name>
    <dbReference type="NCBI Taxonomy" id="412755"/>
    <lineage>
        <taxon>unclassified sequences</taxon>
        <taxon>metagenomes</taxon>
        <taxon>ecological metagenomes</taxon>
    </lineage>
</organism>
<evidence type="ECO:0000313" key="1">
    <source>
        <dbReference type="EMBL" id="KKL71056.1"/>
    </source>
</evidence>
<comment type="caution">
    <text evidence="1">The sequence shown here is derived from an EMBL/GenBank/DDBJ whole genome shotgun (WGS) entry which is preliminary data.</text>
</comment>
<dbReference type="EMBL" id="LAZR01025704">
    <property type="protein sequence ID" value="KKL71056.1"/>
    <property type="molecule type" value="Genomic_DNA"/>
</dbReference>
<accession>A0A0F9EXR5</accession>
<protein>
    <submittedName>
        <fullName evidence="1">Uncharacterized protein</fullName>
    </submittedName>
</protein>
<reference evidence="1" key="1">
    <citation type="journal article" date="2015" name="Nature">
        <title>Complex archaea that bridge the gap between prokaryotes and eukaryotes.</title>
        <authorList>
            <person name="Spang A."/>
            <person name="Saw J.H."/>
            <person name="Jorgensen S.L."/>
            <person name="Zaremba-Niedzwiedzka K."/>
            <person name="Martijn J."/>
            <person name="Lind A.E."/>
            <person name="van Eijk R."/>
            <person name="Schleper C."/>
            <person name="Guy L."/>
            <person name="Ettema T.J."/>
        </authorList>
    </citation>
    <scope>NUCLEOTIDE SEQUENCE</scope>
</reference>
<dbReference type="AlphaFoldDB" id="A0A0F9EXR5"/>
<proteinExistence type="predicted"/>
<sequence>FVVERLALATLLVLLGLAAYHGVNETVAPMLERLADATAQIQ</sequence>
<feature type="non-terminal residue" evidence="1">
    <location>
        <position position="1"/>
    </location>
</feature>
<gene>
    <name evidence="1" type="ORF">LCGC14_2098670</name>
</gene>
<name>A0A0F9EXR5_9ZZZZ</name>